<proteinExistence type="predicted"/>
<dbReference type="PhylomeDB" id="A0A0G4HZD5"/>
<dbReference type="GO" id="GO:0016020">
    <property type="term" value="C:membrane"/>
    <property type="evidence" value="ECO:0007669"/>
    <property type="project" value="InterPro"/>
</dbReference>
<dbReference type="EMBL" id="CDMZ01004501">
    <property type="protein sequence ID" value="CEM49940.1"/>
    <property type="molecule type" value="Genomic_DNA"/>
</dbReference>
<dbReference type="PANTHER" id="PTHR12224:SF0">
    <property type="entry name" value="BETA-1,4-MANNOSYL-GLYCOPROTEIN 4-BETA-N-ACETYLGLUCOSAMINYLTRANSFERASE"/>
    <property type="match status" value="1"/>
</dbReference>
<sequence length="443" mass="49572">MRPHQAYSRFKGAFLVLGIVSLCTLILKAFSPSPSGSSALSASIRQGVSLLEYLQAIKGSGLSKEDVVWDLNKFNQIPPFGINSSCTPPPLRLFRTDADCTNPPEFNGTFVGLRATPAVVVDVTVFSFELDTLEIRLNELDDVVDLFFIAEQTVSHLGGSAKPLVFTANRNRFAKFAHKIVHIVVDDVESSIALSEVRGGDEWALEFQMRSPLLAQRVARYHFEKPGGVFRSADDVILRGDLDEVPSRDSLNAFKYCRPRLMPADFAISMPMGKLGSFFASDWPMPGYPYSFTAPSVSRVGDIFNISDPESVQKAAKLALRYRNGAYVMGGMHLTSYQHIPFSLLKDASIVEGRKQSITELIDPMLRNGREAAYVLQRAENEHMPAWKARLKEGHEIEKVYHERIHKVPWFLQCNLQAFPSWQGLIDKRIYLQIPCGLLSICR</sequence>
<reference evidence="1" key="1">
    <citation type="submission" date="2014-11" db="EMBL/GenBank/DDBJ databases">
        <authorList>
            <person name="Otto D Thomas"/>
            <person name="Naeem Raeece"/>
        </authorList>
    </citation>
    <scope>NUCLEOTIDE SEQUENCE</scope>
</reference>
<dbReference type="GO" id="GO:0003830">
    <property type="term" value="F:beta-1,4-mannosylglycoprotein 4-beta-N-acetylglucosaminyltransferase activity"/>
    <property type="evidence" value="ECO:0007669"/>
    <property type="project" value="InterPro"/>
</dbReference>
<gene>
    <name evidence="1" type="ORF">Cvel_9710</name>
</gene>
<dbReference type="Pfam" id="PF04724">
    <property type="entry name" value="Glyco_transf_17"/>
    <property type="match status" value="1"/>
</dbReference>
<evidence type="ECO:0000313" key="1">
    <source>
        <dbReference type="EMBL" id="CEM49940.1"/>
    </source>
</evidence>
<accession>A0A0G4HZD5</accession>
<name>A0A0G4HZD5_9ALVE</name>
<organism evidence="1">
    <name type="scientific">Chromera velia CCMP2878</name>
    <dbReference type="NCBI Taxonomy" id="1169474"/>
    <lineage>
        <taxon>Eukaryota</taxon>
        <taxon>Sar</taxon>
        <taxon>Alveolata</taxon>
        <taxon>Colpodellida</taxon>
        <taxon>Chromeraceae</taxon>
        <taxon>Chromera</taxon>
    </lineage>
</organism>
<protein>
    <submittedName>
        <fullName evidence="1">Uncharacterized protein</fullName>
    </submittedName>
</protein>
<dbReference type="GO" id="GO:0006044">
    <property type="term" value="P:N-acetylglucosamine metabolic process"/>
    <property type="evidence" value="ECO:0007669"/>
    <property type="project" value="TreeGrafter"/>
</dbReference>
<dbReference type="VEuPathDB" id="CryptoDB:Cvel_9710"/>
<dbReference type="InterPro" id="IPR006813">
    <property type="entry name" value="Glyco_trans_17"/>
</dbReference>
<dbReference type="PANTHER" id="PTHR12224">
    <property type="entry name" value="BETA-1,4-MANNOSYL-GLYCOPROTEIN BETA-1,4-N-ACETYLGLUCOSAMINYL-TRANSFERASE"/>
    <property type="match status" value="1"/>
</dbReference>
<dbReference type="AlphaFoldDB" id="A0A0G4HZD5"/>